<keyword evidence="2" id="KW-1133">Transmembrane helix</keyword>
<keyword evidence="4" id="KW-1185">Reference proteome</keyword>
<feature type="compositionally biased region" description="Basic and acidic residues" evidence="1">
    <location>
        <begin position="218"/>
        <end position="230"/>
    </location>
</feature>
<evidence type="ECO:0008006" key="5">
    <source>
        <dbReference type="Google" id="ProtNLM"/>
    </source>
</evidence>
<keyword evidence="2" id="KW-0472">Membrane</keyword>
<dbReference type="AlphaFoldDB" id="A0A9P8QKD1"/>
<dbReference type="Proteomes" id="UP000827724">
    <property type="component" value="Unassembled WGS sequence"/>
</dbReference>
<feature type="transmembrane region" description="Helical" evidence="2">
    <location>
        <begin position="89"/>
        <end position="111"/>
    </location>
</feature>
<name>A0A9P8QKD1_9HYPO</name>
<accession>A0A9P8QKD1</accession>
<dbReference type="EMBL" id="JAIWOZ010000004">
    <property type="protein sequence ID" value="KAH6606749.1"/>
    <property type="molecule type" value="Genomic_DNA"/>
</dbReference>
<feature type="transmembrane region" description="Helical" evidence="2">
    <location>
        <begin position="12"/>
        <end position="37"/>
    </location>
</feature>
<reference evidence="3" key="1">
    <citation type="submission" date="2021-08" db="EMBL/GenBank/DDBJ databases">
        <title>Chromosome-Level Trichoderma cornu-damae using Hi-C Data.</title>
        <authorList>
            <person name="Kim C.S."/>
        </authorList>
    </citation>
    <scope>NUCLEOTIDE SEQUENCE</scope>
    <source>
        <strain evidence="3">KA19-0412C</strain>
    </source>
</reference>
<keyword evidence="2" id="KW-0812">Transmembrane</keyword>
<proteinExistence type="predicted"/>
<evidence type="ECO:0000313" key="3">
    <source>
        <dbReference type="EMBL" id="KAH6606749.1"/>
    </source>
</evidence>
<comment type="caution">
    <text evidence="3">The sequence shown here is derived from an EMBL/GenBank/DDBJ whole genome shotgun (WGS) entry which is preliminary data.</text>
</comment>
<gene>
    <name evidence="3" type="ORF">Trco_005902</name>
</gene>
<protein>
    <recommendedName>
        <fullName evidence="5">Transmembrane protein</fullName>
    </recommendedName>
</protein>
<evidence type="ECO:0000313" key="4">
    <source>
        <dbReference type="Proteomes" id="UP000827724"/>
    </source>
</evidence>
<evidence type="ECO:0000256" key="1">
    <source>
        <dbReference type="SAM" id="MobiDB-lite"/>
    </source>
</evidence>
<sequence>MDFRRNQRVTRAALISITFLNCAFTVVTMLCATIFIINYPLISATVSHQVIPSDKVADSANSSREHLDLRAVAAEEIRSATKKGRRNPLLVSTGLFIVSGIIIFGLIWMIINERLKLSQRFARRRGILMQRLRNRQAAGDQPQAENQGDNGQGAQTEAAGPENQEQAPGLVDQSTPTKGGQTLAGPVEVSPASNDIEAQYHVEDVLGGGGGSGRKTVIVRERELEHPDEE</sequence>
<organism evidence="3 4">
    <name type="scientific">Trichoderma cornu-damae</name>
    <dbReference type="NCBI Taxonomy" id="654480"/>
    <lineage>
        <taxon>Eukaryota</taxon>
        <taxon>Fungi</taxon>
        <taxon>Dikarya</taxon>
        <taxon>Ascomycota</taxon>
        <taxon>Pezizomycotina</taxon>
        <taxon>Sordariomycetes</taxon>
        <taxon>Hypocreomycetidae</taxon>
        <taxon>Hypocreales</taxon>
        <taxon>Hypocreaceae</taxon>
        <taxon>Trichoderma</taxon>
    </lineage>
</organism>
<evidence type="ECO:0000256" key="2">
    <source>
        <dbReference type="SAM" id="Phobius"/>
    </source>
</evidence>
<feature type="compositionally biased region" description="Polar residues" evidence="1">
    <location>
        <begin position="143"/>
        <end position="155"/>
    </location>
</feature>
<feature type="region of interest" description="Disordered" evidence="1">
    <location>
        <begin position="133"/>
        <end position="230"/>
    </location>
</feature>